<dbReference type="KEGG" id="tbl:TBLA_0C02650"/>
<name>I2H122_HENB6</name>
<dbReference type="InParanoid" id="I2H122"/>
<protein>
    <submittedName>
        <fullName evidence="2">Uncharacterized protein</fullName>
    </submittedName>
</protein>
<dbReference type="GeneID" id="14495054"/>
<dbReference type="RefSeq" id="XP_004179593.1">
    <property type="nucleotide sequence ID" value="XM_004179545.1"/>
</dbReference>
<dbReference type="Pfam" id="PF17234">
    <property type="entry name" value="MPM1"/>
    <property type="match status" value="1"/>
</dbReference>
<feature type="region of interest" description="Disordered" evidence="1">
    <location>
        <begin position="276"/>
        <end position="302"/>
    </location>
</feature>
<dbReference type="OMA" id="HEYENHP"/>
<dbReference type="Proteomes" id="UP000002866">
    <property type="component" value="Chromosome 3"/>
</dbReference>
<gene>
    <name evidence="2" type="primary">TBLA0C02650</name>
    <name evidence="2" type="ORF">TBLA_0C02650</name>
</gene>
<dbReference type="InterPro" id="IPR035187">
    <property type="entry name" value="Mpm1"/>
</dbReference>
<dbReference type="AlphaFoldDB" id="I2H122"/>
<dbReference type="HOGENOM" id="CLU_1111888_0_0_1"/>
<evidence type="ECO:0000313" key="3">
    <source>
        <dbReference type="Proteomes" id="UP000002866"/>
    </source>
</evidence>
<keyword evidence="3" id="KW-1185">Reference proteome</keyword>
<evidence type="ECO:0000313" key="2">
    <source>
        <dbReference type="EMBL" id="CCH60074.1"/>
    </source>
</evidence>
<accession>I2H122</accession>
<dbReference type="OrthoDB" id="4044171at2759"/>
<dbReference type="eggNOG" id="ENOG502RZT3">
    <property type="taxonomic scope" value="Eukaryota"/>
</dbReference>
<sequence length="302" mass="34479">MGICQEEDLESSNVEQFNKKFLENKSTSFLINNHHEYENHPINYINNNGMLLPQTFFDSPSSIFDNLLPFSNNPSSFLTGSRKLPTDSQFEKCKKLSGLSVWDTSGIWNCLFPKNTPSDEINPPYTNPFKSNTSNNNEGNSINKSRFSTHWEPKLLSAPNKEEVLADKKHDLGLFFSNYNVYLSWKLHMKSLEKDLLETKRKELIKQQNKQINFPNTPEDIQIFGSSSATGNDNKNKNIIGTSQSISMNSTNEGKQKISLYKTYFDDGTVSVKTETETTPWNTKKTTKNTKEETILVEDDNS</sequence>
<dbReference type="FunCoup" id="I2H122">
    <property type="interactions" value="515"/>
</dbReference>
<proteinExistence type="predicted"/>
<organism evidence="2 3">
    <name type="scientific">Henningerozyma blattae (strain ATCC 34711 / CBS 6284 / DSM 70876 / NBRC 10599 / NRRL Y-10934 / UCD 77-7)</name>
    <name type="common">Yeast</name>
    <name type="synonym">Tetrapisispora blattae</name>
    <dbReference type="NCBI Taxonomy" id="1071380"/>
    <lineage>
        <taxon>Eukaryota</taxon>
        <taxon>Fungi</taxon>
        <taxon>Dikarya</taxon>
        <taxon>Ascomycota</taxon>
        <taxon>Saccharomycotina</taxon>
        <taxon>Saccharomycetes</taxon>
        <taxon>Saccharomycetales</taxon>
        <taxon>Saccharomycetaceae</taxon>
        <taxon>Henningerozyma</taxon>
    </lineage>
</organism>
<dbReference type="EMBL" id="HE806318">
    <property type="protein sequence ID" value="CCH60074.1"/>
    <property type="molecule type" value="Genomic_DNA"/>
</dbReference>
<evidence type="ECO:0000256" key="1">
    <source>
        <dbReference type="SAM" id="MobiDB-lite"/>
    </source>
</evidence>
<reference evidence="2 3" key="1">
    <citation type="journal article" date="2011" name="Proc. Natl. Acad. Sci. U.S.A.">
        <title>Evolutionary erosion of yeast sex chromosomes by mating-type switching accidents.</title>
        <authorList>
            <person name="Gordon J.L."/>
            <person name="Armisen D."/>
            <person name="Proux-Wera E."/>
            <person name="Oheigeartaigh S.S."/>
            <person name="Byrne K.P."/>
            <person name="Wolfe K.H."/>
        </authorList>
    </citation>
    <scope>NUCLEOTIDE SEQUENCE [LARGE SCALE GENOMIC DNA]</scope>
    <source>
        <strain evidence="3">ATCC 34711 / CBS 6284 / DSM 70876 / NBRC 10599 / NRRL Y-10934 / UCD 77-7</strain>
    </source>
</reference>